<keyword evidence="2" id="KW-0812">Transmembrane</keyword>
<feature type="non-terminal residue" evidence="4">
    <location>
        <position position="1"/>
    </location>
</feature>
<feature type="region of interest" description="Disordered" evidence="1">
    <location>
        <begin position="1"/>
        <end position="57"/>
    </location>
</feature>
<protein>
    <recommendedName>
        <fullName evidence="3">Fibronectin type-III domain-containing protein</fullName>
    </recommendedName>
</protein>
<evidence type="ECO:0000313" key="4">
    <source>
        <dbReference type="EMBL" id="CAF0919214.1"/>
    </source>
</evidence>
<evidence type="ECO:0000256" key="1">
    <source>
        <dbReference type="SAM" id="MobiDB-lite"/>
    </source>
</evidence>
<feature type="domain" description="Fibronectin type-III" evidence="3">
    <location>
        <begin position="873"/>
        <end position="966"/>
    </location>
</feature>
<feature type="compositionally biased region" description="Polar residues" evidence="1">
    <location>
        <begin position="9"/>
        <end position="23"/>
    </location>
</feature>
<dbReference type="Proteomes" id="UP000663879">
    <property type="component" value="Unassembled WGS sequence"/>
</dbReference>
<dbReference type="InterPro" id="IPR003961">
    <property type="entry name" value="FN3_dom"/>
</dbReference>
<feature type="region of interest" description="Disordered" evidence="1">
    <location>
        <begin position="1609"/>
        <end position="1629"/>
    </location>
</feature>
<dbReference type="EMBL" id="CAJNOC010002206">
    <property type="protein sequence ID" value="CAF0919214.1"/>
    <property type="molecule type" value="Genomic_DNA"/>
</dbReference>
<feature type="domain" description="Fibronectin type-III" evidence="3">
    <location>
        <begin position="1260"/>
        <end position="1355"/>
    </location>
</feature>
<dbReference type="InterPro" id="IPR050617">
    <property type="entry name" value="E3_ligase_FN3/SPRY"/>
</dbReference>
<dbReference type="InterPro" id="IPR036116">
    <property type="entry name" value="FN3_sf"/>
</dbReference>
<keyword evidence="2" id="KW-1133">Transmembrane helix</keyword>
<feature type="compositionally biased region" description="Polar residues" evidence="1">
    <location>
        <begin position="40"/>
        <end position="55"/>
    </location>
</feature>
<dbReference type="PRINTS" id="PR00014">
    <property type="entry name" value="FNTYPEIII"/>
</dbReference>
<keyword evidence="5" id="KW-1185">Reference proteome</keyword>
<dbReference type="OrthoDB" id="443915at2759"/>
<proteinExistence type="predicted"/>
<keyword evidence="2" id="KW-0472">Membrane</keyword>
<dbReference type="PROSITE" id="PS50853">
    <property type="entry name" value="FN3"/>
    <property type="match status" value="8"/>
</dbReference>
<name>A0A814AY54_9BILA</name>
<sequence length="1663" mass="188010">MSPIDLLNESESIKLSSKINSLDTDIKNGGEISSDDTEKNSVNQDTTPTPTPNESNIKHEDKFSEFSQSKNVPQLPTTLPLKTNLNTTCNKSNVYQHSFTTQPIYNAPPMSSYPTFMYQNQSSQPPQLSSPMYHQHNHPQFMNFVNKSELSNQKVSSSNPSTVYVHVDAGNIFQVQLGDKVRDILGPATVKIVNNDSTQPVPLQLTPPAPGQIVQQIVDENGMLVHLIISSQPSQMMNLNGPRTEISNGIAQQQQQQQQVLNKTCYNNNYNNNFNNTNIQNSNNSSIKLNTFNKQTKILKNTTNSKNLLQFKSINNFNNNNNNNNYLSSSSTSSTHIMYNKQGNSVGNYHGGGYLLNNSNNQLYQNQFNTFLQPISIESNQEFKENNLSDLDCETSLVSQTKSEGDINESIGNNTNSSTSGLSSTLSISPLSSSSCSSTSASNCTSSSSSSSSNCSTSSHLYKQDDLNNNSNQTLSHTELFNKRKSNINNNNNNQNLRILQNTSNSNSNINQQLAINSNSNTSITNRSKENTKIFVNSNKKQSMNVNHSNKIQQNILNQSTNNQSQIPNQQFIYQNKPLSSAQRQSAPTQQASKKYLNGDSQAFYPKMDIQLDKTTSLLIENHRLNQEPIDLDTHIEKNIDFFETLLKRIKKPNVRNIDTQSVLVYLSPIELTKDDLLIFDSNNKPILLKEAINKFQNLNYTLEISCETENNFDKVYTGDANEITLKDLKPNSKYFLKVNAALNAKCKSPDTEIVSFQTKPLQPDQPQAPKQTGVKKKNELTLKWMQPCDNNSKISNFILEYQQINSNNFENFDDLELGDFQQVYKGPLKQFTVKKLNPSTCYAFRVAAENSHGIGEFSPVCFVFTSGSVPSVPEEPKLVESTVNSLTLSWGPKRFNDVDFELQMFDSEDKIAASHGFITIYNGPLLIYTITDLRRQCFYQFRLRAKNEEGNSAWCETKKFSTLADVPNAPSKIRTKIQSLNIYKFNWESPRDDGGDKIRTYTLEMSEYEQNIFKEIYTGDKNEFLLEKSLKPGFCYVLRVLCTNSIGNSPYSEISSFFTSSVSPGKCHVPKLVGKPKSNSVQIKWMSPDENGGAPILNYELSLKMNIEDNEEENVIYKGDELNTTINNLLPGRSYYLKLRALNKNGPGQWSESIEFTSGAACPDPPESLFITTKSSNCLLINWSEPCSNGSPIIEYRLEWCLKDTDTLFTNLYTGNTLKYELKNVFLPNTKYVFRVQALNLNGASQFSQLVEYITPANVPSIVNGIRPEEINSDSALITWKQPNTNGSPIQFYNIDFSEYPTSSSPYIVLHQNECKYLFDSLQPDTSYRFRIQAANSVGIGQFSNMVKFRTKALVPQAPNLECVSISYNSIKLKWTIGDNLVYILQTKKFEEIIDEHSEEDFVTIYKGQLGVFKLNKLLESTSYLFRICAINEAGQGKWSDVCKYTTSKSPPLINKPPFVSDISQNGCLVEWQAAKVSNSSSDFGDVQERSDYLEYCLQIQKKDNEYKEIYRGGENSFRIKDLESNAEYNLRVCAAILRDDATQQRICSPFSPVTSFATLKMVKMNSREKRSSVVVSQDKQKNWFENLLLPEFFRNLNGKENNVQRSKNFKNSSISKMNSNESDTDNDSKLLNHRPIKSDHYWAFLLIFFLVLLAFLIAYFV</sequence>
<dbReference type="Gene3D" id="2.60.40.10">
    <property type="entry name" value="Immunoglobulins"/>
    <property type="match status" value="9"/>
</dbReference>
<feature type="region of interest" description="Disordered" evidence="1">
    <location>
        <begin position="399"/>
        <end position="424"/>
    </location>
</feature>
<feature type="compositionally biased region" description="Low complexity" evidence="1">
    <location>
        <begin position="443"/>
        <end position="459"/>
    </location>
</feature>
<dbReference type="CDD" id="cd00063">
    <property type="entry name" value="FN3"/>
    <property type="match status" value="9"/>
</dbReference>
<reference evidence="4" key="1">
    <citation type="submission" date="2021-02" db="EMBL/GenBank/DDBJ databases">
        <authorList>
            <person name="Nowell W R."/>
        </authorList>
    </citation>
    <scope>NUCLEOTIDE SEQUENCE</scope>
    <source>
        <strain evidence="4">Ploen Becks lab</strain>
    </source>
</reference>
<feature type="domain" description="Fibronectin type-III" evidence="3">
    <location>
        <begin position="1166"/>
        <end position="1259"/>
    </location>
</feature>
<feature type="region of interest" description="Disordered" evidence="1">
    <location>
        <begin position="443"/>
        <end position="473"/>
    </location>
</feature>
<feature type="domain" description="Fibronectin type-III" evidence="3">
    <location>
        <begin position="1455"/>
        <end position="1563"/>
    </location>
</feature>
<feature type="domain" description="Fibronectin type-III" evidence="3">
    <location>
        <begin position="970"/>
        <end position="1063"/>
    </location>
</feature>
<accession>A0A814AY54</accession>
<feature type="domain" description="Fibronectin type-III" evidence="3">
    <location>
        <begin position="1064"/>
        <end position="1162"/>
    </location>
</feature>
<dbReference type="InterPro" id="IPR013783">
    <property type="entry name" value="Ig-like_fold"/>
</dbReference>
<evidence type="ECO:0000256" key="2">
    <source>
        <dbReference type="SAM" id="Phobius"/>
    </source>
</evidence>
<feature type="non-terminal residue" evidence="4">
    <location>
        <position position="1663"/>
    </location>
</feature>
<evidence type="ECO:0000313" key="5">
    <source>
        <dbReference type="Proteomes" id="UP000663879"/>
    </source>
</evidence>
<feature type="domain" description="Fibronectin type-III" evidence="3">
    <location>
        <begin position="1356"/>
        <end position="1451"/>
    </location>
</feature>
<dbReference type="PANTHER" id="PTHR24099:SF11">
    <property type="entry name" value="FIBRONECTIN TYPE III DOMAIN-CONTAINING 3BA-RELATED"/>
    <property type="match status" value="1"/>
</dbReference>
<comment type="caution">
    <text evidence="4">The sequence shown here is derived from an EMBL/GenBank/DDBJ whole genome shotgun (WGS) entry which is preliminary data.</text>
</comment>
<feature type="transmembrane region" description="Helical" evidence="2">
    <location>
        <begin position="1643"/>
        <end position="1662"/>
    </location>
</feature>
<feature type="compositionally biased region" description="Low complexity" evidence="1">
    <location>
        <begin position="410"/>
        <end position="424"/>
    </location>
</feature>
<organism evidence="4 5">
    <name type="scientific">Brachionus calyciflorus</name>
    <dbReference type="NCBI Taxonomy" id="104777"/>
    <lineage>
        <taxon>Eukaryota</taxon>
        <taxon>Metazoa</taxon>
        <taxon>Spiralia</taxon>
        <taxon>Gnathifera</taxon>
        <taxon>Rotifera</taxon>
        <taxon>Eurotatoria</taxon>
        <taxon>Monogononta</taxon>
        <taxon>Pseudotrocha</taxon>
        <taxon>Ploima</taxon>
        <taxon>Brachionidae</taxon>
        <taxon>Brachionus</taxon>
    </lineage>
</organism>
<feature type="compositionally biased region" description="Polar residues" evidence="1">
    <location>
        <begin position="1609"/>
        <end position="1623"/>
    </location>
</feature>
<feature type="domain" description="Fibronectin type-III" evidence="3">
    <location>
        <begin position="766"/>
        <end position="872"/>
    </location>
</feature>
<dbReference type="SMART" id="SM00060">
    <property type="entry name" value="FN3"/>
    <property type="match status" value="9"/>
</dbReference>
<dbReference type="PANTHER" id="PTHR24099">
    <property type="entry name" value="E3 UBIQUITIN-PROTEIN LIGASE TRIM36-RELATED"/>
    <property type="match status" value="1"/>
</dbReference>
<evidence type="ECO:0000259" key="3">
    <source>
        <dbReference type="PROSITE" id="PS50853"/>
    </source>
</evidence>
<dbReference type="Pfam" id="PF00041">
    <property type="entry name" value="fn3"/>
    <property type="match status" value="4"/>
</dbReference>
<dbReference type="SUPFAM" id="SSF49265">
    <property type="entry name" value="Fibronectin type III"/>
    <property type="match status" value="5"/>
</dbReference>
<gene>
    <name evidence="4" type="ORF">OXX778_LOCUS12296</name>
</gene>